<protein>
    <submittedName>
        <fullName evidence="1">SRPBCC family protein</fullName>
    </submittedName>
</protein>
<keyword evidence="2" id="KW-1185">Reference proteome</keyword>
<dbReference type="EMBL" id="JBHRZF010000026">
    <property type="protein sequence ID" value="MFC3859680.1"/>
    <property type="molecule type" value="Genomic_DNA"/>
</dbReference>
<dbReference type="Pfam" id="PF10604">
    <property type="entry name" value="Polyketide_cyc2"/>
    <property type="match status" value="1"/>
</dbReference>
<dbReference type="SUPFAM" id="SSF55961">
    <property type="entry name" value="Bet v1-like"/>
    <property type="match status" value="1"/>
</dbReference>
<gene>
    <name evidence="1" type="ORF">ACFOPQ_02740</name>
</gene>
<dbReference type="InterPro" id="IPR023393">
    <property type="entry name" value="START-like_dom_sf"/>
</dbReference>
<dbReference type="RefSeq" id="WP_380075842.1">
    <property type="nucleotide sequence ID" value="NZ_JBHRZF010000026.1"/>
</dbReference>
<dbReference type="InterPro" id="IPR019587">
    <property type="entry name" value="Polyketide_cyclase/dehydratase"/>
</dbReference>
<proteinExistence type="predicted"/>
<dbReference type="Proteomes" id="UP001595748">
    <property type="component" value="Unassembled WGS sequence"/>
</dbReference>
<evidence type="ECO:0000313" key="2">
    <source>
        <dbReference type="Proteomes" id="UP001595748"/>
    </source>
</evidence>
<comment type="caution">
    <text evidence="1">The sequence shown here is derived from an EMBL/GenBank/DDBJ whole genome shotgun (WGS) entry which is preliminary data.</text>
</comment>
<name>A0ABV8A2P4_9DEIO</name>
<dbReference type="Gene3D" id="3.30.530.20">
    <property type="match status" value="1"/>
</dbReference>
<evidence type="ECO:0000313" key="1">
    <source>
        <dbReference type="EMBL" id="MFC3859680.1"/>
    </source>
</evidence>
<sequence length="158" mass="17891">MRLPAPSALVSIKTPVDQGDAFHFTVPVNLGSIFTGWGPLPAVTETTDQTGAWDTVGQTRTVWLSDGSYAQERLTGYRSPLHFTYTVTPQTGMLSLLVREARGAWWFLPDSGGGTEIWWQYDFHPRTPWAWLPLAFISVLWQAYMKRALHLLVRQLEK</sequence>
<organism evidence="1 2">
    <name type="scientific">Deinococcus antarcticus</name>
    <dbReference type="NCBI Taxonomy" id="1298767"/>
    <lineage>
        <taxon>Bacteria</taxon>
        <taxon>Thermotogati</taxon>
        <taxon>Deinococcota</taxon>
        <taxon>Deinococci</taxon>
        <taxon>Deinococcales</taxon>
        <taxon>Deinococcaceae</taxon>
        <taxon>Deinococcus</taxon>
    </lineage>
</organism>
<accession>A0ABV8A2P4</accession>
<reference evidence="2" key="1">
    <citation type="journal article" date="2019" name="Int. J. Syst. Evol. Microbiol.">
        <title>The Global Catalogue of Microorganisms (GCM) 10K type strain sequencing project: providing services to taxonomists for standard genome sequencing and annotation.</title>
        <authorList>
            <consortium name="The Broad Institute Genomics Platform"/>
            <consortium name="The Broad Institute Genome Sequencing Center for Infectious Disease"/>
            <person name="Wu L."/>
            <person name="Ma J."/>
        </authorList>
    </citation>
    <scope>NUCLEOTIDE SEQUENCE [LARGE SCALE GENOMIC DNA]</scope>
    <source>
        <strain evidence="2">CCTCC AB 2013263</strain>
    </source>
</reference>